<dbReference type="PANTHER" id="PTHR23507:SF8">
    <property type="entry name" value="MFS GENERAL SUBSTRATE TRANSPORTER"/>
    <property type="match status" value="1"/>
</dbReference>
<feature type="transmembrane region" description="Helical" evidence="5">
    <location>
        <begin position="260"/>
        <end position="283"/>
    </location>
</feature>
<keyword evidence="2 5" id="KW-0812">Transmembrane</keyword>
<feature type="transmembrane region" description="Helical" evidence="5">
    <location>
        <begin position="44"/>
        <end position="69"/>
    </location>
</feature>
<evidence type="ECO:0000256" key="2">
    <source>
        <dbReference type="ARBA" id="ARBA00022692"/>
    </source>
</evidence>
<comment type="caution">
    <text evidence="6">The sequence shown here is derived from an EMBL/GenBank/DDBJ whole genome shotgun (WGS) entry which is preliminary data.</text>
</comment>
<feature type="transmembrane region" description="Helical" evidence="5">
    <location>
        <begin position="81"/>
        <end position="99"/>
    </location>
</feature>
<proteinExistence type="predicted"/>
<feature type="transmembrane region" description="Helical" evidence="5">
    <location>
        <begin position="361"/>
        <end position="382"/>
    </location>
</feature>
<organism evidence="6 7">
    <name type="scientific">Daldinia eschscholtzii</name>
    <dbReference type="NCBI Taxonomy" id="292717"/>
    <lineage>
        <taxon>Eukaryota</taxon>
        <taxon>Fungi</taxon>
        <taxon>Dikarya</taxon>
        <taxon>Ascomycota</taxon>
        <taxon>Pezizomycotina</taxon>
        <taxon>Sordariomycetes</taxon>
        <taxon>Xylariomycetidae</taxon>
        <taxon>Xylariales</taxon>
        <taxon>Hypoxylaceae</taxon>
        <taxon>Daldinia</taxon>
    </lineage>
</organism>
<evidence type="ECO:0000313" key="7">
    <source>
        <dbReference type="Proteomes" id="UP001369815"/>
    </source>
</evidence>
<evidence type="ECO:0000256" key="5">
    <source>
        <dbReference type="SAM" id="Phobius"/>
    </source>
</evidence>
<dbReference type="GO" id="GO:0022857">
    <property type="term" value="F:transmembrane transporter activity"/>
    <property type="evidence" value="ECO:0007669"/>
    <property type="project" value="TreeGrafter"/>
</dbReference>
<accession>A0AAX6MLG9</accession>
<feature type="transmembrane region" description="Helical" evidence="5">
    <location>
        <begin position="178"/>
        <end position="196"/>
    </location>
</feature>
<evidence type="ECO:0000256" key="1">
    <source>
        <dbReference type="ARBA" id="ARBA00004141"/>
    </source>
</evidence>
<gene>
    <name evidence="6" type="ORF">Daesc_005629</name>
</gene>
<sequence>MTIPLGFVAENYGRRTVLWLNLIPRLFMLAWAVVVGYFEESLPLKAIVAGPSLSVLGGDCVFNSIIYALAASLTEDNVISWANAVSYVVTFVGPGLAGATMTLNLFLPFFIGIFLLLLAIPTVSLLVDPTHIPMRPEDEQRRPLISSPILKAQEVESSILRPVVERIRTLYSIVKSHPLNLILLLISFFLTSLASSDTKLLPQYISKRYNWSFAKAGYLLSAKAIMNFTLLTFVIPGILRSKVSANQSQSQSLSDIDNVHYARMCLAVSVLGALAIASAVTIWLLFPSLLLYALGSALPVFTMGLLKSPSVSPEVEGQLVNSTNPETHIFSIVMMVKTLGTLVGAPLMATLWIQGIGTGTLGIPYVVSAALYTAAIAVFSGIKVI</sequence>
<dbReference type="Proteomes" id="UP001369815">
    <property type="component" value="Unassembled WGS sequence"/>
</dbReference>
<protein>
    <submittedName>
        <fullName evidence="6">Uncharacterized protein</fullName>
    </submittedName>
</protein>
<evidence type="ECO:0000256" key="3">
    <source>
        <dbReference type="ARBA" id="ARBA00022989"/>
    </source>
</evidence>
<dbReference type="SUPFAM" id="SSF103473">
    <property type="entry name" value="MFS general substrate transporter"/>
    <property type="match status" value="1"/>
</dbReference>
<name>A0AAX6MLG9_9PEZI</name>
<comment type="subcellular location">
    <subcellularLocation>
        <location evidence="1">Membrane</location>
        <topology evidence="1">Multi-pass membrane protein</topology>
    </subcellularLocation>
</comment>
<keyword evidence="7" id="KW-1185">Reference proteome</keyword>
<dbReference type="Gene3D" id="1.20.1250.20">
    <property type="entry name" value="MFS general substrate transporter like domains"/>
    <property type="match status" value="1"/>
</dbReference>
<dbReference type="PANTHER" id="PTHR23507">
    <property type="entry name" value="ZGC:174356"/>
    <property type="match status" value="1"/>
</dbReference>
<feature type="transmembrane region" description="Helical" evidence="5">
    <location>
        <begin position="17"/>
        <end position="38"/>
    </location>
</feature>
<feature type="transmembrane region" description="Helical" evidence="5">
    <location>
        <begin position="327"/>
        <end position="349"/>
    </location>
</feature>
<feature type="transmembrane region" description="Helical" evidence="5">
    <location>
        <begin position="105"/>
        <end position="127"/>
    </location>
</feature>
<keyword evidence="4 5" id="KW-0472">Membrane</keyword>
<feature type="transmembrane region" description="Helical" evidence="5">
    <location>
        <begin position="216"/>
        <end position="239"/>
    </location>
</feature>
<dbReference type="GO" id="GO:0016020">
    <property type="term" value="C:membrane"/>
    <property type="evidence" value="ECO:0007669"/>
    <property type="project" value="UniProtKB-SubCell"/>
</dbReference>
<evidence type="ECO:0000256" key="4">
    <source>
        <dbReference type="ARBA" id="ARBA00023136"/>
    </source>
</evidence>
<evidence type="ECO:0000313" key="6">
    <source>
        <dbReference type="EMBL" id="KAK6953326.1"/>
    </source>
</evidence>
<dbReference type="AlphaFoldDB" id="A0AAX6MLG9"/>
<dbReference type="InterPro" id="IPR036259">
    <property type="entry name" value="MFS_trans_sf"/>
</dbReference>
<keyword evidence="3 5" id="KW-1133">Transmembrane helix</keyword>
<dbReference type="EMBL" id="JBANMG010000005">
    <property type="protein sequence ID" value="KAK6953326.1"/>
    <property type="molecule type" value="Genomic_DNA"/>
</dbReference>
<reference evidence="6 7" key="1">
    <citation type="journal article" date="2024" name="Front Chem Biol">
        <title>Unveiling the potential of Daldinia eschscholtzii MFLUCC 19-0629 through bioactivity and bioinformatics studies for enhanced sustainable agriculture production.</title>
        <authorList>
            <person name="Brooks S."/>
            <person name="Weaver J.A."/>
            <person name="Klomchit A."/>
            <person name="Alharthi S.A."/>
            <person name="Onlamun T."/>
            <person name="Nurani R."/>
            <person name="Vong T.K."/>
            <person name="Alberti F."/>
            <person name="Greco C."/>
        </authorList>
    </citation>
    <scope>NUCLEOTIDE SEQUENCE [LARGE SCALE GENOMIC DNA]</scope>
    <source>
        <strain evidence="6">MFLUCC 19-0629</strain>
    </source>
</reference>